<dbReference type="EMBL" id="JAZHRV010000001">
    <property type="protein sequence ID" value="MEH2555822.1"/>
    <property type="molecule type" value="Genomic_DNA"/>
</dbReference>
<evidence type="ECO:0000313" key="3">
    <source>
        <dbReference type="Proteomes" id="UP001364224"/>
    </source>
</evidence>
<accession>A0ABU8BB96</accession>
<gene>
    <name evidence="2" type="ORF">V1286_003351</name>
</gene>
<proteinExistence type="predicted"/>
<keyword evidence="3" id="KW-1185">Reference proteome</keyword>
<organism evidence="2 3">
    <name type="scientific">Bradyrhizobium algeriense</name>
    <dbReference type="NCBI Taxonomy" id="634784"/>
    <lineage>
        <taxon>Bacteria</taxon>
        <taxon>Pseudomonadati</taxon>
        <taxon>Pseudomonadota</taxon>
        <taxon>Alphaproteobacteria</taxon>
        <taxon>Hyphomicrobiales</taxon>
        <taxon>Nitrobacteraceae</taxon>
        <taxon>Bradyrhizobium</taxon>
    </lineage>
</organism>
<comment type="caution">
    <text evidence="2">The sequence shown here is derived from an EMBL/GenBank/DDBJ whole genome shotgun (WGS) entry which is preliminary data.</text>
</comment>
<feature type="region of interest" description="Disordered" evidence="1">
    <location>
        <begin position="1"/>
        <end position="23"/>
    </location>
</feature>
<dbReference type="Proteomes" id="UP001364224">
    <property type="component" value="Unassembled WGS sequence"/>
</dbReference>
<evidence type="ECO:0000313" key="2">
    <source>
        <dbReference type="EMBL" id="MEH2555822.1"/>
    </source>
</evidence>
<dbReference type="RefSeq" id="WP_334481001.1">
    <property type="nucleotide sequence ID" value="NZ_JAZHRV010000001.1"/>
</dbReference>
<protein>
    <recommendedName>
        <fullName evidence="4">DUF3224 domain-containing protein</fullName>
    </recommendedName>
</protein>
<sequence>MLDNPRNVSRWRGTASIPHQQTQEEHMRKSLAVFLSSVALTIAASTALAGEQVLEFKLIVKPIDVKVTEAANVEGQTVLSGKFFGVTVFKDGRIGVKDFVHSADLLKGSGPYYGYSTYTFEEGSITARYTGAVKDGRSNGEYTILSGTGAYANAKGTGTIEGAPNPFKDVNLFNIKLVVRTPGT</sequence>
<evidence type="ECO:0000256" key="1">
    <source>
        <dbReference type="SAM" id="MobiDB-lite"/>
    </source>
</evidence>
<reference evidence="2 3" key="1">
    <citation type="submission" date="2024-02" db="EMBL/GenBank/DDBJ databases">
        <title>Adaptive strategies in a cosmopolitan and abundant soil bacterium.</title>
        <authorList>
            <person name="Carini P."/>
        </authorList>
    </citation>
    <scope>NUCLEOTIDE SEQUENCE [LARGE SCALE GENOMIC DNA]</scope>
    <source>
        <strain evidence="2 3">AZCC 1608</strain>
    </source>
</reference>
<name>A0ABU8BB96_9BRAD</name>
<evidence type="ECO:0008006" key="4">
    <source>
        <dbReference type="Google" id="ProtNLM"/>
    </source>
</evidence>